<dbReference type="Gene3D" id="6.10.140.1950">
    <property type="match status" value="1"/>
</dbReference>
<dbReference type="PROSITE" id="PS00745">
    <property type="entry name" value="RF_PROK_I"/>
    <property type="match status" value="1"/>
</dbReference>
<evidence type="ECO:0000313" key="6">
    <source>
        <dbReference type="Proteomes" id="UP000799772"/>
    </source>
</evidence>
<dbReference type="InterPro" id="IPR000352">
    <property type="entry name" value="Pep_chain_release_fac_I"/>
</dbReference>
<dbReference type="Pfam" id="PF00472">
    <property type="entry name" value="RF-1"/>
    <property type="match status" value="1"/>
</dbReference>
<reference evidence="5" key="1">
    <citation type="journal article" date="2020" name="Stud. Mycol.">
        <title>101 Dothideomycetes genomes: a test case for predicting lifestyles and emergence of pathogens.</title>
        <authorList>
            <person name="Haridas S."/>
            <person name="Albert R."/>
            <person name="Binder M."/>
            <person name="Bloem J."/>
            <person name="Labutti K."/>
            <person name="Salamov A."/>
            <person name="Andreopoulos B."/>
            <person name="Baker S."/>
            <person name="Barry K."/>
            <person name="Bills G."/>
            <person name="Bluhm B."/>
            <person name="Cannon C."/>
            <person name="Castanera R."/>
            <person name="Culley D."/>
            <person name="Daum C."/>
            <person name="Ezra D."/>
            <person name="Gonzalez J."/>
            <person name="Henrissat B."/>
            <person name="Kuo A."/>
            <person name="Liang C."/>
            <person name="Lipzen A."/>
            <person name="Lutzoni F."/>
            <person name="Magnuson J."/>
            <person name="Mondo S."/>
            <person name="Nolan M."/>
            <person name="Ohm R."/>
            <person name="Pangilinan J."/>
            <person name="Park H.-J."/>
            <person name="Ramirez L."/>
            <person name="Alfaro M."/>
            <person name="Sun H."/>
            <person name="Tritt A."/>
            <person name="Yoshinaga Y."/>
            <person name="Zwiers L.-H."/>
            <person name="Turgeon B."/>
            <person name="Goodwin S."/>
            <person name="Spatafora J."/>
            <person name="Crous P."/>
            <person name="Grigoriev I."/>
        </authorList>
    </citation>
    <scope>NUCLEOTIDE SEQUENCE</scope>
    <source>
        <strain evidence="5">CBS 133067</strain>
    </source>
</reference>
<evidence type="ECO:0000313" key="5">
    <source>
        <dbReference type="EMBL" id="KAF2099449.1"/>
    </source>
</evidence>
<protein>
    <submittedName>
        <fullName evidence="5">Release factor</fullName>
    </submittedName>
</protein>
<gene>
    <name evidence="5" type="ORF">NA57DRAFT_38345</name>
</gene>
<dbReference type="GO" id="GO:0032543">
    <property type="term" value="P:mitochondrial translation"/>
    <property type="evidence" value="ECO:0007669"/>
    <property type="project" value="UniProtKB-ARBA"/>
</dbReference>
<dbReference type="OrthoDB" id="2019491at2759"/>
<keyword evidence="2" id="KW-0488">Methylation</keyword>
<dbReference type="Proteomes" id="UP000799772">
    <property type="component" value="Unassembled WGS sequence"/>
</dbReference>
<comment type="similarity">
    <text evidence="1">Belongs to the prokaryotic/mitochondrial release factor family.</text>
</comment>
<organism evidence="5 6">
    <name type="scientific">Rhizodiscina lignyota</name>
    <dbReference type="NCBI Taxonomy" id="1504668"/>
    <lineage>
        <taxon>Eukaryota</taxon>
        <taxon>Fungi</taxon>
        <taxon>Dikarya</taxon>
        <taxon>Ascomycota</taxon>
        <taxon>Pezizomycotina</taxon>
        <taxon>Dothideomycetes</taxon>
        <taxon>Pleosporomycetidae</taxon>
        <taxon>Aulographales</taxon>
        <taxon>Rhizodiscinaceae</taxon>
        <taxon>Rhizodiscina</taxon>
    </lineage>
</organism>
<keyword evidence="6" id="KW-1185">Reference proteome</keyword>
<dbReference type="InterPro" id="IPR005139">
    <property type="entry name" value="PCRF"/>
</dbReference>
<name>A0A9P4IEI5_9PEZI</name>
<dbReference type="GO" id="GO:0003747">
    <property type="term" value="F:translation release factor activity"/>
    <property type="evidence" value="ECO:0007669"/>
    <property type="project" value="InterPro"/>
</dbReference>
<dbReference type="GO" id="GO:0005739">
    <property type="term" value="C:mitochondrion"/>
    <property type="evidence" value="ECO:0007669"/>
    <property type="project" value="UniProtKB-ARBA"/>
</dbReference>
<accession>A0A9P4IEI5</accession>
<dbReference type="PANTHER" id="PTHR43804:SF7">
    <property type="entry name" value="LD18447P"/>
    <property type="match status" value="1"/>
</dbReference>
<dbReference type="EMBL" id="ML978125">
    <property type="protein sequence ID" value="KAF2099449.1"/>
    <property type="molecule type" value="Genomic_DNA"/>
</dbReference>
<keyword evidence="3" id="KW-0648">Protein biosynthesis</keyword>
<proteinExistence type="inferred from homology"/>
<dbReference type="InterPro" id="IPR050057">
    <property type="entry name" value="Prokaryotic/Mito_RF"/>
</dbReference>
<evidence type="ECO:0000256" key="2">
    <source>
        <dbReference type="ARBA" id="ARBA00022481"/>
    </source>
</evidence>
<feature type="domain" description="Prokaryotic-type class I peptide chain release factors" evidence="4">
    <location>
        <begin position="279"/>
        <end position="295"/>
    </location>
</feature>
<evidence type="ECO:0000256" key="1">
    <source>
        <dbReference type="ARBA" id="ARBA00010835"/>
    </source>
</evidence>
<dbReference type="Gene3D" id="3.30.160.20">
    <property type="match status" value="1"/>
</dbReference>
<sequence>MLRSAWICSRCLFRAIERPSRRWQRSFRTTTRLSHLSENLLTRARAIASEHATLKKQLEKDYDVQTAKRAGELSRTADLLKELERLKDALRELDNLIRDPTTDNELRSLASDDVSDTNSALETTTQALTNSLVPRHPFEDLPCLIEIRPGAGGSEAALFAGDLLHMYQSYCVNSGLPYSLLKYEDADGVGDPNGSDRQLTEAIMEVNGTGAYGKLRCEAGVHRVQRVPATEAKGRVHTSAASVLVLPSFPDDHASGEDFNDPKSDFFIDLKEVRQEVMRARGAGGQHVNKTESAVRLTHIPTNTTVSIQDSRSQIANRDKAWRLLRSRIAQIRREAREDEMRDMKRSVVGVAKVGRGDKIRTYNFQQQRVTDHRSGFSIHSLEDAIEGGSSLEQVMDSVRKWMIDQEVAQLVAIESNNT</sequence>
<dbReference type="Gene3D" id="3.30.70.1660">
    <property type="match status" value="1"/>
</dbReference>
<dbReference type="Pfam" id="PF03462">
    <property type="entry name" value="PCRF"/>
    <property type="match status" value="1"/>
</dbReference>
<dbReference type="SMART" id="SM00937">
    <property type="entry name" value="PCRF"/>
    <property type="match status" value="1"/>
</dbReference>
<comment type="caution">
    <text evidence="5">The sequence shown here is derived from an EMBL/GenBank/DDBJ whole genome shotgun (WGS) entry which is preliminary data.</text>
</comment>
<dbReference type="PANTHER" id="PTHR43804">
    <property type="entry name" value="LD18447P"/>
    <property type="match status" value="1"/>
</dbReference>
<evidence type="ECO:0000259" key="4">
    <source>
        <dbReference type="PROSITE" id="PS00745"/>
    </source>
</evidence>
<dbReference type="InterPro" id="IPR045853">
    <property type="entry name" value="Pep_chain_release_fac_I_sf"/>
</dbReference>
<dbReference type="AlphaFoldDB" id="A0A9P4IEI5"/>
<dbReference type="FunFam" id="3.30.160.20:FF:000004">
    <property type="entry name" value="Peptide chain release factor 1"/>
    <property type="match status" value="1"/>
</dbReference>
<evidence type="ECO:0000256" key="3">
    <source>
        <dbReference type="ARBA" id="ARBA00022917"/>
    </source>
</evidence>
<dbReference type="SUPFAM" id="SSF75620">
    <property type="entry name" value="Release factor"/>
    <property type="match status" value="1"/>
</dbReference>